<organism evidence="1 2">
    <name type="scientific">Pistacia integerrima</name>
    <dbReference type="NCBI Taxonomy" id="434235"/>
    <lineage>
        <taxon>Eukaryota</taxon>
        <taxon>Viridiplantae</taxon>
        <taxon>Streptophyta</taxon>
        <taxon>Embryophyta</taxon>
        <taxon>Tracheophyta</taxon>
        <taxon>Spermatophyta</taxon>
        <taxon>Magnoliopsida</taxon>
        <taxon>eudicotyledons</taxon>
        <taxon>Gunneridae</taxon>
        <taxon>Pentapetalae</taxon>
        <taxon>rosids</taxon>
        <taxon>malvids</taxon>
        <taxon>Sapindales</taxon>
        <taxon>Anacardiaceae</taxon>
        <taxon>Pistacia</taxon>
    </lineage>
</organism>
<keyword evidence="2" id="KW-1185">Reference proteome</keyword>
<reference evidence="2" key="1">
    <citation type="journal article" date="2023" name="G3 (Bethesda)">
        <title>Genome assembly and association tests identify interacting loci associated with vigor, precocity, and sex in interspecific pistachio rootstocks.</title>
        <authorList>
            <person name="Palmer W."/>
            <person name="Jacygrad E."/>
            <person name="Sagayaradj S."/>
            <person name="Cavanaugh K."/>
            <person name="Han R."/>
            <person name="Bertier L."/>
            <person name="Beede B."/>
            <person name="Kafkas S."/>
            <person name="Golino D."/>
            <person name="Preece J."/>
            <person name="Michelmore R."/>
        </authorList>
    </citation>
    <scope>NUCLEOTIDE SEQUENCE [LARGE SCALE GENOMIC DNA]</scope>
</reference>
<proteinExistence type="predicted"/>
<protein>
    <submittedName>
        <fullName evidence="1">Uncharacterized protein</fullName>
    </submittedName>
</protein>
<comment type="caution">
    <text evidence="1">The sequence shown here is derived from an EMBL/GenBank/DDBJ whole genome shotgun (WGS) entry which is preliminary data.</text>
</comment>
<evidence type="ECO:0000313" key="2">
    <source>
        <dbReference type="Proteomes" id="UP001163603"/>
    </source>
</evidence>
<sequence length="150" mass="16722">MKADAMQHGDDEEEEEFVLLDLDDLPDEFDIPPNAPYVFSGLDTLNPVLIIDGKLKLIGEYEETIGTCFVFSENGAAPEVHEVTGPSEENLFAGKRIVDSDQTPRKQLEPVAHLHKILKFRIFVDDDDVQGATPEPRIEIEEGKTSTPTQ</sequence>
<name>A0ACC0Z0V6_9ROSI</name>
<dbReference type="Proteomes" id="UP001163603">
    <property type="component" value="Chromosome 3"/>
</dbReference>
<evidence type="ECO:0000313" key="1">
    <source>
        <dbReference type="EMBL" id="KAJ0044881.1"/>
    </source>
</evidence>
<gene>
    <name evidence="1" type="ORF">Pint_04485</name>
</gene>
<accession>A0ACC0Z0V6</accession>
<dbReference type="EMBL" id="CM047738">
    <property type="protein sequence ID" value="KAJ0044881.1"/>
    <property type="molecule type" value="Genomic_DNA"/>
</dbReference>